<dbReference type="OrthoDB" id="185406at2"/>
<organism evidence="2 3">
    <name type="scientific">Planococcus lenghuensis</name>
    <dbReference type="NCBI Taxonomy" id="2213202"/>
    <lineage>
        <taxon>Bacteria</taxon>
        <taxon>Bacillati</taxon>
        <taxon>Bacillota</taxon>
        <taxon>Bacilli</taxon>
        <taxon>Bacillales</taxon>
        <taxon>Caryophanaceae</taxon>
        <taxon>Planococcus</taxon>
    </lineage>
</organism>
<proteinExistence type="predicted"/>
<dbReference type="RefSeq" id="WP_077591385.1">
    <property type="nucleotide sequence ID" value="NZ_CP019642.1"/>
</dbReference>
<dbReference type="SUPFAM" id="SSF55729">
    <property type="entry name" value="Acyl-CoA N-acyltransferases (Nat)"/>
    <property type="match status" value="1"/>
</dbReference>
<dbReference type="AlphaFoldDB" id="A0A1Q2L552"/>
<accession>A0A1Q2L552</accession>
<keyword evidence="2" id="KW-0614">Plasmid</keyword>
<dbReference type="KEGG" id="pmar:B0X71_20440"/>
<dbReference type="EMBL" id="CP019642">
    <property type="protein sequence ID" value="AQQ55546.1"/>
    <property type="molecule type" value="Genomic_DNA"/>
</dbReference>
<keyword evidence="3" id="KW-1185">Reference proteome</keyword>
<sequence>MLRFRTIDPENDAETVCRFRRDSFAVSFGHMYEFDEEDYLQWLRDMAARFPDGFVLAEEEGNPVGQLELSIREYEGKTIGYVNLYYLTPEYRGKRQGQELHGYAQRFFNRHEVEEYHLRVSPTNKPAIKFYRKIGMEEAGPEVGGKVVRMKGKLGN</sequence>
<dbReference type="InterPro" id="IPR000182">
    <property type="entry name" value="GNAT_dom"/>
</dbReference>
<dbReference type="PROSITE" id="PS51186">
    <property type="entry name" value="GNAT"/>
    <property type="match status" value="1"/>
</dbReference>
<name>A0A1Q2L552_9BACL</name>
<evidence type="ECO:0000313" key="3">
    <source>
        <dbReference type="Proteomes" id="UP000188184"/>
    </source>
</evidence>
<dbReference type="Gene3D" id="3.40.630.30">
    <property type="match status" value="1"/>
</dbReference>
<geneLocation type="plasmid" evidence="2 3">
    <name>unnamed2</name>
</geneLocation>
<reference evidence="2 3" key="1">
    <citation type="submission" date="2017-02" db="EMBL/GenBank/DDBJ databases">
        <title>The complete genomic sequence of a novel cold adapted crude oil-degrading bacterium Planococcus qaidamina Y42.</title>
        <authorList>
            <person name="Yang R."/>
        </authorList>
    </citation>
    <scope>NUCLEOTIDE SEQUENCE [LARGE SCALE GENOMIC DNA]</scope>
    <source>
        <strain evidence="2 3">Y42</strain>
        <plasmid evidence="2 3">unnamed2</plasmid>
    </source>
</reference>
<dbReference type="CDD" id="cd04301">
    <property type="entry name" value="NAT_SF"/>
    <property type="match status" value="1"/>
</dbReference>
<dbReference type="InterPro" id="IPR016181">
    <property type="entry name" value="Acyl_CoA_acyltransferase"/>
</dbReference>
<dbReference type="Pfam" id="PF00583">
    <property type="entry name" value="Acetyltransf_1"/>
    <property type="match status" value="1"/>
</dbReference>
<feature type="domain" description="N-acetyltransferase" evidence="1">
    <location>
        <begin position="2"/>
        <end position="155"/>
    </location>
</feature>
<dbReference type="GO" id="GO:0016747">
    <property type="term" value="F:acyltransferase activity, transferring groups other than amino-acyl groups"/>
    <property type="evidence" value="ECO:0007669"/>
    <property type="project" value="InterPro"/>
</dbReference>
<protein>
    <submittedName>
        <fullName evidence="2">GNAT family N-acetyltransferase</fullName>
    </submittedName>
</protein>
<evidence type="ECO:0000313" key="2">
    <source>
        <dbReference type="EMBL" id="AQQ55546.1"/>
    </source>
</evidence>
<keyword evidence="2" id="KW-0808">Transferase</keyword>
<evidence type="ECO:0000259" key="1">
    <source>
        <dbReference type="PROSITE" id="PS51186"/>
    </source>
</evidence>
<gene>
    <name evidence="2" type="ORF">B0X71_20440</name>
</gene>
<dbReference type="Proteomes" id="UP000188184">
    <property type="component" value="Plasmid unnamed2"/>
</dbReference>